<dbReference type="OrthoDB" id="3219396at2759"/>
<dbReference type="InterPro" id="IPR001810">
    <property type="entry name" value="F-box_dom"/>
</dbReference>
<protein>
    <recommendedName>
        <fullName evidence="1">F-box domain-containing protein</fullName>
    </recommendedName>
</protein>
<keyword evidence="3" id="KW-1185">Reference proteome</keyword>
<feature type="domain" description="F-box" evidence="1">
    <location>
        <begin position="62"/>
        <end position="110"/>
    </location>
</feature>
<accession>A0A2K0W1B3</accession>
<dbReference type="PROSITE" id="PS50181">
    <property type="entry name" value="FBOX"/>
    <property type="match status" value="1"/>
</dbReference>
<dbReference type="Gene3D" id="1.20.1280.50">
    <property type="match status" value="1"/>
</dbReference>
<comment type="caution">
    <text evidence="2">The sequence shown here is derived from an EMBL/GenBank/DDBJ whole genome shotgun (WGS) entry which is preliminary data.</text>
</comment>
<dbReference type="Pfam" id="PF00646">
    <property type="entry name" value="F-box"/>
    <property type="match status" value="1"/>
</dbReference>
<reference evidence="2 3" key="1">
    <citation type="submission" date="2017-06" db="EMBL/GenBank/DDBJ databases">
        <title>Genome of Fusarium nygamai isolate CS10214.</title>
        <authorList>
            <person name="Gardiner D.M."/>
            <person name="Obanor F."/>
            <person name="Kazan K."/>
        </authorList>
    </citation>
    <scope>NUCLEOTIDE SEQUENCE [LARGE SCALE GENOMIC DNA]</scope>
    <source>
        <strain evidence="2 3">CS10214</strain>
    </source>
</reference>
<name>A0A2K0W1B3_GIBNY</name>
<evidence type="ECO:0000259" key="1">
    <source>
        <dbReference type="PROSITE" id="PS50181"/>
    </source>
</evidence>
<dbReference type="EMBL" id="MTQA01000163">
    <property type="protein sequence ID" value="PNP76068.1"/>
    <property type="molecule type" value="Genomic_DNA"/>
</dbReference>
<evidence type="ECO:0000313" key="3">
    <source>
        <dbReference type="Proteomes" id="UP000236664"/>
    </source>
</evidence>
<dbReference type="InterPro" id="IPR036047">
    <property type="entry name" value="F-box-like_dom_sf"/>
</dbReference>
<proteinExistence type="predicted"/>
<gene>
    <name evidence="2" type="ORF">FNYG_10626</name>
</gene>
<sequence>MPRLKLEYSYSSSPIKRLLNLLNLNRGTYDVPIFKEEELFVSDAPLPDEGHVSAPLEFKDQRVRLLLLPRELLVLVMLFLPHSSLYMIRQTCSAIRNLTDDFKFQAFRTDILRSGEGHSCITEAGFGELRTVQQILLRRSLCIPCGRLFDSGELERRLK</sequence>
<dbReference type="SUPFAM" id="SSF81383">
    <property type="entry name" value="F-box domain"/>
    <property type="match status" value="1"/>
</dbReference>
<dbReference type="STRING" id="42673.A0A2K0W1B3"/>
<dbReference type="Proteomes" id="UP000236664">
    <property type="component" value="Unassembled WGS sequence"/>
</dbReference>
<evidence type="ECO:0000313" key="2">
    <source>
        <dbReference type="EMBL" id="PNP76068.1"/>
    </source>
</evidence>
<organism evidence="2 3">
    <name type="scientific">Gibberella nygamai</name>
    <name type="common">Bean root rot disease fungus</name>
    <name type="synonym">Fusarium nygamai</name>
    <dbReference type="NCBI Taxonomy" id="42673"/>
    <lineage>
        <taxon>Eukaryota</taxon>
        <taxon>Fungi</taxon>
        <taxon>Dikarya</taxon>
        <taxon>Ascomycota</taxon>
        <taxon>Pezizomycotina</taxon>
        <taxon>Sordariomycetes</taxon>
        <taxon>Hypocreomycetidae</taxon>
        <taxon>Hypocreales</taxon>
        <taxon>Nectriaceae</taxon>
        <taxon>Fusarium</taxon>
        <taxon>Fusarium fujikuroi species complex</taxon>
    </lineage>
</organism>
<dbReference type="AlphaFoldDB" id="A0A2K0W1B3"/>